<sequence>MEQTVEFYHNVIEYFKTNYLNYAFILLFFIAGFVITNFIKNKVRRRLVRKSPNHITASFISQIISFVLKTVVIFITLYLLGLNAFTNKILAGAGLLTFVIGFALKDIGENFLAGIILAFKSPFRIDDLIEINSIEGFVKDINIRETLIKTPDGKDVFIPNAIILKNPLFNYTIDGFLRYEFMIGITYQNKPTEAIKLILETVNNVDGVLKGSKKPAITINELATTTINIRVMFWVDTFKTTNRSLHHSIRSKVMDDVVLALIANGFNLPTPVVVINNNEPSNPLNPKVETNKNGIIKP</sequence>
<keyword evidence="5 7" id="KW-1133">Transmembrane helix</keyword>
<dbReference type="Gene3D" id="1.10.287.1260">
    <property type="match status" value="1"/>
</dbReference>
<evidence type="ECO:0000256" key="1">
    <source>
        <dbReference type="ARBA" id="ARBA00004651"/>
    </source>
</evidence>
<evidence type="ECO:0000256" key="4">
    <source>
        <dbReference type="ARBA" id="ARBA00022692"/>
    </source>
</evidence>
<evidence type="ECO:0000256" key="7">
    <source>
        <dbReference type="SAM" id="Phobius"/>
    </source>
</evidence>
<dbReference type="PANTHER" id="PTHR30221">
    <property type="entry name" value="SMALL-CONDUCTANCE MECHANOSENSITIVE CHANNEL"/>
    <property type="match status" value="1"/>
</dbReference>
<keyword evidence="3" id="KW-1003">Cell membrane</keyword>
<keyword evidence="6 7" id="KW-0472">Membrane</keyword>
<dbReference type="InterPro" id="IPR006686">
    <property type="entry name" value="MscS_channel_CS"/>
</dbReference>
<gene>
    <name evidence="9" type="ORF">EV194_101696</name>
</gene>
<evidence type="ECO:0000256" key="5">
    <source>
        <dbReference type="ARBA" id="ARBA00022989"/>
    </source>
</evidence>
<name>A0A4R2GP58_9BACT</name>
<dbReference type="OrthoDB" id="9809206at2"/>
<feature type="transmembrane region" description="Helical" evidence="7">
    <location>
        <begin position="20"/>
        <end position="39"/>
    </location>
</feature>
<dbReference type="AlphaFoldDB" id="A0A4R2GP58"/>
<comment type="similarity">
    <text evidence="2">Belongs to the MscS (TC 1.A.23) family.</text>
</comment>
<dbReference type="InterPro" id="IPR011014">
    <property type="entry name" value="MscS_channel_TM-2"/>
</dbReference>
<dbReference type="Gene3D" id="2.30.30.60">
    <property type="match status" value="1"/>
</dbReference>
<reference evidence="9 10" key="1">
    <citation type="submission" date="2019-03" db="EMBL/GenBank/DDBJ databases">
        <title>Genomic Encyclopedia of Type Strains, Phase IV (KMG-IV): sequencing the most valuable type-strain genomes for metagenomic binning, comparative biology and taxonomic classification.</title>
        <authorList>
            <person name="Goeker M."/>
        </authorList>
    </citation>
    <scope>NUCLEOTIDE SEQUENCE [LARGE SCALE GENOMIC DNA]</scope>
    <source>
        <strain evidence="9 10">DSM 24179</strain>
    </source>
</reference>
<evidence type="ECO:0000256" key="3">
    <source>
        <dbReference type="ARBA" id="ARBA00022475"/>
    </source>
</evidence>
<dbReference type="Gene3D" id="3.30.70.100">
    <property type="match status" value="1"/>
</dbReference>
<organism evidence="9 10">
    <name type="scientific">Natronoflexus pectinivorans</name>
    <dbReference type="NCBI Taxonomy" id="682526"/>
    <lineage>
        <taxon>Bacteria</taxon>
        <taxon>Pseudomonadati</taxon>
        <taxon>Bacteroidota</taxon>
        <taxon>Bacteroidia</taxon>
        <taxon>Marinilabiliales</taxon>
        <taxon>Marinilabiliaceae</taxon>
        <taxon>Natronoflexus</taxon>
    </lineage>
</organism>
<dbReference type="PROSITE" id="PS01246">
    <property type="entry name" value="UPF0003"/>
    <property type="match status" value="1"/>
</dbReference>
<comment type="caution">
    <text evidence="9">The sequence shown here is derived from an EMBL/GenBank/DDBJ whole genome shotgun (WGS) entry which is preliminary data.</text>
</comment>
<dbReference type="SUPFAM" id="SSF50182">
    <property type="entry name" value="Sm-like ribonucleoproteins"/>
    <property type="match status" value="1"/>
</dbReference>
<dbReference type="PANTHER" id="PTHR30221:SF1">
    <property type="entry name" value="SMALL-CONDUCTANCE MECHANOSENSITIVE CHANNEL"/>
    <property type="match status" value="1"/>
</dbReference>
<protein>
    <submittedName>
        <fullName evidence="9">Mechanosensitive ion channel-like protein</fullName>
    </submittedName>
</protein>
<dbReference type="InterPro" id="IPR010920">
    <property type="entry name" value="LSM_dom_sf"/>
</dbReference>
<keyword evidence="4 7" id="KW-0812">Transmembrane</keyword>
<dbReference type="SUPFAM" id="SSF82689">
    <property type="entry name" value="Mechanosensitive channel protein MscS (YggB), C-terminal domain"/>
    <property type="match status" value="1"/>
</dbReference>
<dbReference type="InterPro" id="IPR006685">
    <property type="entry name" value="MscS_channel_2nd"/>
</dbReference>
<dbReference type="EMBL" id="SLWK01000001">
    <property type="protein sequence ID" value="TCO11062.1"/>
    <property type="molecule type" value="Genomic_DNA"/>
</dbReference>
<feature type="transmembrane region" description="Helical" evidence="7">
    <location>
        <begin position="59"/>
        <end position="79"/>
    </location>
</feature>
<proteinExistence type="inferred from homology"/>
<dbReference type="GO" id="GO:0008381">
    <property type="term" value="F:mechanosensitive monoatomic ion channel activity"/>
    <property type="evidence" value="ECO:0007669"/>
    <property type="project" value="InterPro"/>
</dbReference>
<dbReference type="InterPro" id="IPR023408">
    <property type="entry name" value="MscS_beta-dom_sf"/>
</dbReference>
<evidence type="ECO:0000256" key="6">
    <source>
        <dbReference type="ARBA" id="ARBA00023136"/>
    </source>
</evidence>
<dbReference type="SUPFAM" id="SSF82861">
    <property type="entry name" value="Mechanosensitive channel protein MscS (YggB), transmembrane region"/>
    <property type="match status" value="1"/>
</dbReference>
<evidence type="ECO:0000259" key="8">
    <source>
        <dbReference type="Pfam" id="PF00924"/>
    </source>
</evidence>
<dbReference type="Pfam" id="PF00924">
    <property type="entry name" value="MS_channel_2nd"/>
    <property type="match status" value="1"/>
</dbReference>
<dbReference type="GO" id="GO:0005886">
    <property type="term" value="C:plasma membrane"/>
    <property type="evidence" value="ECO:0007669"/>
    <property type="project" value="UniProtKB-SubCell"/>
</dbReference>
<accession>A0A4R2GP58</accession>
<evidence type="ECO:0000313" key="10">
    <source>
        <dbReference type="Proteomes" id="UP000295221"/>
    </source>
</evidence>
<dbReference type="Proteomes" id="UP000295221">
    <property type="component" value="Unassembled WGS sequence"/>
</dbReference>
<evidence type="ECO:0000256" key="2">
    <source>
        <dbReference type="ARBA" id="ARBA00008017"/>
    </source>
</evidence>
<dbReference type="InterPro" id="IPR011066">
    <property type="entry name" value="MscS_channel_C_sf"/>
</dbReference>
<feature type="domain" description="Mechanosensitive ion channel MscS" evidence="8">
    <location>
        <begin position="109"/>
        <end position="172"/>
    </location>
</feature>
<dbReference type="InterPro" id="IPR045275">
    <property type="entry name" value="MscS_archaea/bacteria_type"/>
</dbReference>
<keyword evidence="10" id="KW-1185">Reference proteome</keyword>
<comment type="subcellular location">
    <subcellularLocation>
        <location evidence="1">Cell membrane</location>
        <topology evidence="1">Multi-pass membrane protein</topology>
    </subcellularLocation>
</comment>
<evidence type="ECO:0000313" key="9">
    <source>
        <dbReference type="EMBL" id="TCO11062.1"/>
    </source>
</evidence>